<comment type="caution">
    <text evidence="9">The sequence shown here is derived from an EMBL/GenBank/DDBJ whole genome shotgun (WGS) entry which is preliminary data.</text>
</comment>
<dbReference type="PANTHER" id="PTHR30012:SF0">
    <property type="entry name" value="TYPE II SECRETION SYSTEM PROTEIN F-RELATED"/>
    <property type="match status" value="1"/>
</dbReference>
<keyword evidence="12" id="KW-1185">Reference proteome</keyword>
<dbReference type="Proteomes" id="UP001385848">
    <property type="component" value="Unassembled WGS sequence"/>
</dbReference>
<accession>A0A5N1ICR6</accession>
<evidence type="ECO:0000259" key="8">
    <source>
        <dbReference type="Pfam" id="PF00482"/>
    </source>
</evidence>
<dbReference type="InterPro" id="IPR018076">
    <property type="entry name" value="T2SS_GspF_dom"/>
</dbReference>
<keyword evidence="4 7" id="KW-0812">Transmembrane</keyword>
<comment type="subcellular location">
    <subcellularLocation>
        <location evidence="1">Cell membrane</location>
        <topology evidence="1">Multi-pass membrane protein</topology>
    </subcellularLocation>
</comment>
<dbReference type="RefSeq" id="WP_006584942.1">
    <property type="nucleotide sequence ID" value="NZ_CATOUV010000001.1"/>
</dbReference>
<evidence type="ECO:0000313" key="11">
    <source>
        <dbReference type="Proteomes" id="UP000327236"/>
    </source>
</evidence>
<organism evidence="9 11">
    <name type="scientific">Lactobacillus jensenii</name>
    <dbReference type="NCBI Taxonomy" id="109790"/>
    <lineage>
        <taxon>Bacteria</taxon>
        <taxon>Bacillati</taxon>
        <taxon>Bacillota</taxon>
        <taxon>Bacilli</taxon>
        <taxon>Lactobacillales</taxon>
        <taxon>Lactobacillaceae</taxon>
        <taxon>Lactobacillus</taxon>
    </lineage>
</organism>
<dbReference type="AlphaFoldDB" id="A0A5N1ICR6"/>
<evidence type="ECO:0000256" key="5">
    <source>
        <dbReference type="ARBA" id="ARBA00022989"/>
    </source>
</evidence>
<evidence type="ECO:0000256" key="3">
    <source>
        <dbReference type="ARBA" id="ARBA00022475"/>
    </source>
</evidence>
<dbReference type="EMBL" id="JBBVUL010000005">
    <property type="protein sequence ID" value="MEL0565052.1"/>
    <property type="molecule type" value="Genomic_DNA"/>
</dbReference>
<evidence type="ECO:0000256" key="7">
    <source>
        <dbReference type="SAM" id="Phobius"/>
    </source>
</evidence>
<dbReference type="GeneID" id="31742766"/>
<dbReference type="InterPro" id="IPR003004">
    <property type="entry name" value="GspF/PilC"/>
</dbReference>
<evidence type="ECO:0000313" key="10">
    <source>
        <dbReference type="EMBL" id="MEL0565052.1"/>
    </source>
</evidence>
<sequence>MSIVLPIFRKDKLTAQEQLEFLEYLAMSLKNGLSLAESLQVMPALWSKKQMLLKKITYLMKQGVNFSQILQQMGFGKTIASQVDLAMMQGNLNECLSQLVIINRLKEQQVKKLKAELSYPITLFVLMIFMLLFMQNFLSSQLGQEDGTANLVFASLIIMALGISGAIARIAILLKKQDYNALKKLQHYPIIGKITRLYVFYMLSSEFGMMLGAGFTFPEICKLFARQEEGSLQEYLGRKMLAQFEAGKSMTEIIRNEVFLPDNLLLFVETGANKKELGLKCTILAKGFFRDLTQGLERMIVNVQPICFIFIGICIIGMYLKMLLPMYALMQNM</sequence>
<feature type="domain" description="Type II secretion system protein GspF" evidence="8">
    <location>
        <begin position="206"/>
        <end position="325"/>
    </location>
</feature>
<dbReference type="Pfam" id="PF00482">
    <property type="entry name" value="T2SSF"/>
    <property type="match status" value="2"/>
</dbReference>
<feature type="domain" description="Type II secretion system protein GspF" evidence="8">
    <location>
        <begin position="21"/>
        <end position="134"/>
    </location>
</feature>
<dbReference type="EMBL" id="VYWW01000012">
    <property type="protein sequence ID" value="KAA9323059.1"/>
    <property type="molecule type" value="Genomic_DNA"/>
</dbReference>
<evidence type="ECO:0000313" key="9">
    <source>
        <dbReference type="EMBL" id="KAA9323059.1"/>
    </source>
</evidence>
<feature type="transmembrane region" description="Helical" evidence="7">
    <location>
        <begin position="299"/>
        <end position="320"/>
    </location>
</feature>
<name>A0A5N1ICR6_LACJE</name>
<keyword evidence="5 7" id="KW-1133">Transmembrane helix</keyword>
<evidence type="ECO:0000313" key="12">
    <source>
        <dbReference type="Proteomes" id="UP001385848"/>
    </source>
</evidence>
<reference evidence="9 11" key="1">
    <citation type="submission" date="2019-09" db="EMBL/GenBank/DDBJ databases">
        <title>Draft genome sequence assemblies of isolates from the urinary tract.</title>
        <authorList>
            <person name="Mores C.R."/>
            <person name="Putonti C."/>
            <person name="Wolfe A.J."/>
        </authorList>
    </citation>
    <scope>NUCLEOTIDE SEQUENCE [LARGE SCALE GENOMIC DNA]</scope>
    <source>
        <strain evidence="9 11">UMB246</strain>
    </source>
</reference>
<feature type="transmembrane region" description="Helical" evidence="7">
    <location>
        <begin position="117"/>
        <end position="138"/>
    </location>
</feature>
<keyword evidence="3" id="KW-1003">Cell membrane</keyword>
<protein>
    <submittedName>
        <fullName evidence="10">Type II secretion system F family protein</fullName>
    </submittedName>
    <submittedName>
        <fullName evidence="9">Type II secretion system protein F</fullName>
    </submittedName>
</protein>
<dbReference type="Gene3D" id="1.20.81.30">
    <property type="entry name" value="Type II secretion system (T2SS), domain F"/>
    <property type="match status" value="2"/>
</dbReference>
<gene>
    <name evidence="10" type="ORF">AAC431_03820</name>
    <name evidence="9" type="ORF">F6H94_03895</name>
</gene>
<dbReference type="PANTHER" id="PTHR30012">
    <property type="entry name" value="GENERAL SECRETION PATHWAY PROTEIN"/>
    <property type="match status" value="1"/>
</dbReference>
<proteinExistence type="inferred from homology"/>
<feature type="transmembrane region" description="Helical" evidence="7">
    <location>
        <begin position="150"/>
        <end position="174"/>
    </location>
</feature>
<dbReference type="InterPro" id="IPR042094">
    <property type="entry name" value="T2SS_GspF_sf"/>
</dbReference>
<comment type="similarity">
    <text evidence="2">Belongs to the GSP F family.</text>
</comment>
<dbReference type="GO" id="GO:0005886">
    <property type="term" value="C:plasma membrane"/>
    <property type="evidence" value="ECO:0007669"/>
    <property type="project" value="UniProtKB-SubCell"/>
</dbReference>
<dbReference type="KEGG" id="lje:BUE77_03480"/>
<evidence type="ECO:0000256" key="1">
    <source>
        <dbReference type="ARBA" id="ARBA00004651"/>
    </source>
</evidence>
<evidence type="ECO:0000256" key="6">
    <source>
        <dbReference type="ARBA" id="ARBA00023136"/>
    </source>
</evidence>
<evidence type="ECO:0000256" key="4">
    <source>
        <dbReference type="ARBA" id="ARBA00022692"/>
    </source>
</evidence>
<keyword evidence="6 7" id="KW-0472">Membrane</keyword>
<dbReference type="Proteomes" id="UP000327236">
    <property type="component" value="Unassembled WGS sequence"/>
</dbReference>
<dbReference type="OrthoDB" id="2145980at2"/>
<evidence type="ECO:0000256" key="2">
    <source>
        <dbReference type="ARBA" id="ARBA00005745"/>
    </source>
</evidence>
<reference evidence="10 12" key="2">
    <citation type="submission" date="2024-04" db="EMBL/GenBank/DDBJ databases">
        <title>Three lactobacilli isolated from voided urine samples from females with type 2 diabetes.</title>
        <authorList>
            <person name="Kula A."/>
            <person name="Stegman N."/>
            <person name="Putonti C."/>
        </authorList>
    </citation>
    <scope>NUCLEOTIDE SEQUENCE [LARGE SCALE GENOMIC DNA]</scope>
    <source>
        <strain evidence="10 12">1855</strain>
    </source>
</reference>